<dbReference type="PANTHER" id="PTHR12787">
    <property type="entry name" value="RIBOSOMAL RNA-PROCESSING PROTEIN 8"/>
    <property type="match status" value="1"/>
</dbReference>
<evidence type="ECO:0000256" key="5">
    <source>
        <dbReference type="ARBA" id="ARBA00022603"/>
    </source>
</evidence>
<gene>
    <name evidence="12" type="primary">LOC113518742</name>
</gene>
<evidence type="ECO:0000256" key="1">
    <source>
        <dbReference type="ARBA" id="ARBA00004604"/>
    </source>
</evidence>
<dbReference type="FunCoup" id="A0A6J1WU73">
    <property type="interactions" value="1345"/>
</dbReference>
<feature type="compositionally biased region" description="Basic and acidic residues" evidence="10">
    <location>
        <begin position="223"/>
        <end position="236"/>
    </location>
</feature>
<feature type="compositionally biased region" description="Polar residues" evidence="10">
    <location>
        <begin position="58"/>
        <end position="100"/>
    </location>
</feature>
<dbReference type="PANTHER" id="PTHR12787:SF0">
    <property type="entry name" value="RIBOSOMAL RNA-PROCESSING PROTEIN 8"/>
    <property type="match status" value="1"/>
</dbReference>
<evidence type="ECO:0000256" key="4">
    <source>
        <dbReference type="ARBA" id="ARBA00022552"/>
    </source>
</evidence>
<organism evidence="11 12">
    <name type="scientific">Galleria mellonella</name>
    <name type="common">Greater wax moth</name>
    <dbReference type="NCBI Taxonomy" id="7137"/>
    <lineage>
        <taxon>Eukaryota</taxon>
        <taxon>Metazoa</taxon>
        <taxon>Ecdysozoa</taxon>
        <taxon>Arthropoda</taxon>
        <taxon>Hexapoda</taxon>
        <taxon>Insecta</taxon>
        <taxon>Pterygota</taxon>
        <taxon>Neoptera</taxon>
        <taxon>Endopterygota</taxon>
        <taxon>Lepidoptera</taxon>
        <taxon>Glossata</taxon>
        <taxon>Ditrysia</taxon>
        <taxon>Pyraloidea</taxon>
        <taxon>Pyralidae</taxon>
        <taxon>Galleriinae</taxon>
        <taxon>Galleria</taxon>
    </lineage>
</organism>
<dbReference type="AlphaFoldDB" id="A0A6J1WU73"/>
<evidence type="ECO:0000256" key="7">
    <source>
        <dbReference type="ARBA" id="ARBA00022691"/>
    </source>
</evidence>
<sequence>MFKIPKWEEDVPKTNINFGSVVKKKKGKDFDKPQLENSPDKPVEQNSNKIISKKNKQRNVFSVTNIEMQKSSNNKNKGNAILNKNNSQAGNNLNASIQNPRSDEILPNSNKRKHNEIVGNDDSAQPPVSKKKRRKKKNKHDLHTIHDNNDAVDASNVAAKLKKLETNFKESISTKSKSKLNEPKTKFKSVNGNIQQKESTTVSNENVTNVEHKRSKKRKKRNKSDSDNFSEPKDESQINLKSMNDTSNTVSNSFTNGQVTNRIKLNSKKEKLKKILALNNNRKEIDVTNKGSQLRQRMLEKLKAAQFRYLNEKLYTSSGSEAKQLFQNDPDAFQTYHQGYQLQVKKWPVNPLDVIVTRILKMPKSYTIADMGCGEAALSKRVPQSVRSFDLVASADGVEACDMAHTPLLAGSTDVAVYCLALMGTDLTQYLVEANRVLKMGGHLLIAEVESRFDKVDDFTSEVQKLGFKLKKLDSSHKVFFFMEFIKIREPPVKKSKLPAISLKPCLYKRR</sequence>
<evidence type="ECO:0000313" key="12">
    <source>
        <dbReference type="RefSeq" id="XP_026759509.2"/>
    </source>
</evidence>
<keyword evidence="11" id="KW-1185">Reference proteome</keyword>
<feature type="region of interest" description="Disordered" evidence="10">
    <location>
        <begin position="1"/>
        <end position="150"/>
    </location>
</feature>
<dbReference type="GO" id="GO:0006364">
    <property type="term" value="P:rRNA processing"/>
    <property type="evidence" value="ECO:0007669"/>
    <property type="project" value="UniProtKB-UniRule"/>
</dbReference>
<feature type="region of interest" description="Disordered" evidence="10">
    <location>
        <begin position="170"/>
        <end position="255"/>
    </location>
</feature>
<dbReference type="Proteomes" id="UP001652740">
    <property type="component" value="Unplaced"/>
</dbReference>
<dbReference type="Gene3D" id="3.40.50.150">
    <property type="entry name" value="Vaccinia Virus protein VP39"/>
    <property type="match status" value="1"/>
</dbReference>
<evidence type="ECO:0000256" key="10">
    <source>
        <dbReference type="SAM" id="MobiDB-lite"/>
    </source>
</evidence>
<dbReference type="RefSeq" id="XP_026759509.2">
    <property type="nucleotide sequence ID" value="XM_026903708.3"/>
</dbReference>
<evidence type="ECO:0000256" key="9">
    <source>
        <dbReference type="RuleBase" id="RU365074"/>
    </source>
</evidence>
<keyword evidence="5 9" id="KW-0489">Methyltransferase</keyword>
<keyword evidence="6 9" id="KW-0808">Transferase</keyword>
<dbReference type="GO" id="GO:0046015">
    <property type="term" value="P:regulation of transcription by glucose"/>
    <property type="evidence" value="ECO:0007669"/>
    <property type="project" value="TreeGrafter"/>
</dbReference>
<dbReference type="EC" id="2.1.1.-" evidence="9"/>
<feature type="compositionally biased region" description="Basic residues" evidence="10">
    <location>
        <begin position="213"/>
        <end position="222"/>
    </location>
</feature>
<keyword evidence="4 9" id="KW-0698">rRNA processing</keyword>
<dbReference type="GO" id="GO:0005677">
    <property type="term" value="C:chromatin silencing complex"/>
    <property type="evidence" value="ECO:0007669"/>
    <property type="project" value="TreeGrafter"/>
</dbReference>
<feature type="compositionally biased region" description="Basic and acidic residues" evidence="10">
    <location>
        <begin position="1"/>
        <end position="12"/>
    </location>
</feature>
<feature type="compositionally biased region" description="Polar residues" evidence="10">
    <location>
        <begin position="237"/>
        <end position="255"/>
    </location>
</feature>
<evidence type="ECO:0000256" key="8">
    <source>
        <dbReference type="ARBA" id="ARBA00023242"/>
    </source>
</evidence>
<accession>A0A6J1WU73</accession>
<dbReference type="Gene3D" id="1.10.10.2150">
    <property type="entry name" value="Ribosomal RNA-processing protein 8, N-terminal domain"/>
    <property type="match status" value="1"/>
</dbReference>
<dbReference type="GO" id="GO:0042149">
    <property type="term" value="P:cellular response to glucose starvation"/>
    <property type="evidence" value="ECO:0007669"/>
    <property type="project" value="TreeGrafter"/>
</dbReference>
<keyword evidence="7 9" id="KW-0949">S-adenosyl-L-methionine</keyword>
<dbReference type="GO" id="GO:0005730">
    <property type="term" value="C:nucleolus"/>
    <property type="evidence" value="ECO:0007669"/>
    <property type="project" value="UniProtKB-SubCell"/>
</dbReference>
<dbReference type="GO" id="GO:0032259">
    <property type="term" value="P:methylation"/>
    <property type="evidence" value="ECO:0007669"/>
    <property type="project" value="UniProtKB-KW"/>
</dbReference>
<dbReference type="GO" id="GO:0033553">
    <property type="term" value="C:rDNA heterochromatin"/>
    <property type="evidence" value="ECO:0007669"/>
    <property type="project" value="TreeGrafter"/>
</dbReference>
<comment type="function">
    <text evidence="9">Probable methyltransferase required to silence rDNA.</text>
</comment>
<proteinExistence type="inferred from homology"/>
<dbReference type="GO" id="GO:0000183">
    <property type="term" value="P:rDNA heterochromatin formation"/>
    <property type="evidence" value="ECO:0007669"/>
    <property type="project" value="TreeGrafter"/>
</dbReference>
<evidence type="ECO:0000256" key="6">
    <source>
        <dbReference type="ARBA" id="ARBA00022679"/>
    </source>
</evidence>
<dbReference type="InterPro" id="IPR029063">
    <property type="entry name" value="SAM-dependent_MTases_sf"/>
</dbReference>
<dbReference type="GeneID" id="113518742"/>
<reference evidence="12" key="1">
    <citation type="submission" date="2025-08" db="UniProtKB">
        <authorList>
            <consortium name="RefSeq"/>
        </authorList>
    </citation>
    <scope>IDENTIFICATION</scope>
    <source>
        <tissue evidence="12">Whole larvae</tissue>
    </source>
</reference>
<evidence type="ECO:0000256" key="3">
    <source>
        <dbReference type="ARBA" id="ARBA00020203"/>
    </source>
</evidence>
<dbReference type="InterPro" id="IPR042036">
    <property type="entry name" value="RRP8_N"/>
</dbReference>
<feature type="compositionally biased region" description="Polar residues" evidence="10">
    <location>
        <begin position="188"/>
        <end position="209"/>
    </location>
</feature>
<keyword evidence="8 9" id="KW-0539">Nucleus</keyword>
<name>A0A6J1WU73_GALME</name>
<evidence type="ECO:0000313" key="11">
    <source>
        <dbReference type="Proteomes" id="UP001652740"/>
    </source>
</evidence>
<dbReference type="InterPro" id="IPR007823">
    <property type="entry name" value="RRP8"/>
</dbReference>
<feature type="compositionally biased region" description="Basic residues" evidence="10">
    <location>
        <begin position="129"/>
        <end position="140"/>
    </location>
</feature>
<dbReference type="KEGG" id="gmw:113518742"/>
<dbReference type="SUPFAM" id="SSF53335">
    <property type="entry name" value="S-adenosyl-L-methionine-dependent methyltransferases"/>
    <property type="match status" value="1"/>
</dbReference>
<feature type="compositionally biased region" description="Basic and acidic residues" evidence="10">
    <location>
        <begin position="28"/>
        <end position="43"/>
    </location>
</feature>
<dbReference type="GO" id="GO:0008168">
    <property type="term" value="F:methyltransferase activity"/>
    <property type="evidence" value="ECO:0007669"/>
    <property type="project" value="UniProtKB-KW"/>
</dbReference>
<comment type="subcellular location">
    <subcellularLocation>
        <location evidence="1 9">Nucleus</location>
        <location evidence="1 9">Nucleolus</location>
    </subcellularLocation>
</comment>
<dbReference type="InParanoid" id="A0A6J1WU73"/>
<dbReference type="Pfam" id="PF05148">
    <property type="entry name" value="Methyltransf_8"/>
    <property type="match status" value="1"/>
</dbReference>
<evidence type="ECO:0000256" key="2">
    <source>
        <dbReference type="ARBA" id="ARBA00006301"/>
    </source>
</evidence>
<comment type="similarity">
    <text evidence="2 9">Belongs to the methyltransferase superfamily. RRP8 family.</text>
</comment>
<protein>
    <recommendedName>
        <fullName evidence="3 9">Ribosomal RNA-processing protein 8</fullName>
        <ecNumber evidence="9">2.1.1.-</ecNumber>
    </recommendedName>
</protein>